<keyword evidence="1" id="KW-0489">Methyltransferase</keyword>
<dbReference type="PANTHER" id="PTHR35276">
    <property type="entry name" value="S-ADENOSYL-L-METHIONINE-DEPENDENT METHYLTRANSFERASES SUPERFAMILY PROTEIN"/>
    <property type="match status" value="1"/>
</dbReference>
<dbReference type="PANTHER" id="PTHR35276:SF1">
    <property type="entry name" value="TRNA (MNM(5)S(2)U34)-METHYLTRANSFERASE, CHLOROPLASTIC"/>
    <property type="match status" value="1"/>
</dbReference>
<organism evidence="1 3">
    <name type="scientific">Paenibacillus amylolyticus</name>
    <dbReference type="NCBI Taxonomy" id="1451"/>
    <lineage>
        <taxon>Bacteria</taxon>
        <taxon>Bacillati</taxon>
        <taxon>Bacillota</taxon>
        <taxon>Bacilli</taxon>
        <taxon>Bacillales</taxon>
        <taxon>Paenibacillaceae</taxon>
        <taxon>Paenibacillus</taxon>
    </lineage>
</organism>
<dbReference type="Proteomes" id="UP000069697">
    <property type="component" value="Unassembled WGS sequence"/>
</dbReference>
<reference evidence="3" key="2">
    <citation type="submission" date="2016-01" db="EMBL/GenBank/DDBJ databases">
        <title>Draft Genome Sequence of Paenibacillus amylolyticus Heshi-A3 that Was Isolated from Fermented Rice Bran with Aging Salted Mackerel, Which Was Named Heshiko as Traditional Fermented Seafood in Japan.</title>
        <authorList>
            <person name="Akuzawa S."/>
            <person name="Nakagawa J."/>
            <person name="Kanekatsu T."/>
            <person name="Kubota E."/>
            <person name="Ohtake R."/>
            <person name="Suzuki T."/>
            <person name="Kanesaki Y."/>
        </authorList>
    </citation>
    <scope>NUCLEOTIDE SEQUENCE [LARGE SCALE GENOMIC DNA]</scope>
    <source>
        <strain evidence="3">Heshi-A3</strain>
    </source>
</reference>
<dbReference type="Pfam" id="PF06962">
    <property type="entry name" value="rRNA_methylase"/>
    <property type="match status" value="1"/>
</dbReference>
<accession>A0A100VIL3</accession>
<name>A0A100VIL3_PAEAM</name>
<reference evidence="2 4" key="3">
    <citation type="submission" date="2016-11" db="EMBL/GenBank/DDBJ databases">
        <title>Paenibacillus species isolates.</title>
        <authorList>
            <person name="Beno S.M."/>
        </authorList>
    </citation>
    <scope>NUCLEOTIDE SEQUENCE [LARGE SCALE GENOMIC DNA]</scope>
    <source>
        <strain evidence="2 4">FSL H8-0246</strain>
    </source>
</reference>
<dbReference type="RefSeq" id="WP_062833414.1">
    <property type="nucleotide sequence ID" value="NZ_BCNV01000001.1"/>
</dbReference>
<proteinExistence type="predicted"/>
<dbReference type="GO" id="GO:0008168">
    <property type="term" value="F:methyltransferase activity"/>
    <property type="evidence" value="ECO:0007669"/>
    <property type="project" value="UniProtKB-KW"/>
</dbReference>
<dbReference type="SUPFAM" id="SSF53335">
    <property type="entry name" value="S-adenosyl-L-methionine-dependent methyltransferases"/>
    <property type="match status" value="1"/>
</dbReference>
<dbReference type="OrthoDB" id="9792989at2"/>
<evidence type="ECO:0000313" key="3">
    <source>
        <dbReference type="Proteomes" id="UP000069697"/>
    </source>
</evidence>
<dbReference type="EMBL" id="BCNV01000001">
    <property type="protein sequence ID" value="GAS80543.1"/>
    <property type="molecule type" value="Genomic_DNA"/>
</dbReference>
<dbReference type="InterPro" id="IPR010719">
    <property type="entry name" value="MnmM_MeTrfase"/>
</dbReference>
<sequence length="194" mass="20882">MGFLSVLSCAHQWIASRLQPGDLAIDATVGTGADTLFLAQQVGRRGQVIGFDIQSEALTLAQARIRKQDDEAKLGSISMLQLSHERMAEAVPESWVGEVGAVMFNLGYLPSESADSSIITETDSTIAALEAALALLRTRGIITVVLYPGHDGGAQEAEAVLEWSSALPVEQAQVVMYRQLQRETSPFLIGIEKK</sequence>
<dbReference type="Gene3D" id="3.40.50.150">
    <property type="entry name" value="Vaccinia Virus protein VP39"/>
    <property type="match status" value="1"/>
</dbReference>
<gene>
    <name evidence="2" type="ORF">BK131_01715</name>
    <name evidence="1" type="ORF">PAHA3_0613</name>
</gene>
<dbReference type="InterPro" id="IPR029063">
    <property type="entry name" value="SAM-dependent_MTases_sf"/>
</dbReference>
<dbReference type="Proteomes" id="UP000187134">
    <property type="component" value="Unassembled WGS sequence"/>
</dbReference>
<keyword evidence="1" id="KW-0808">Transferase</keyword>
<evidence type="ECO:0000313" key="2">
    <source>
        <dbReference type="EMBL" id="OMF16736.1"/>
    </source>
</evidence>
<protein>
    <submittedName>
        <fullName evidence="2">16S rRNA (Cytosine(1402)-N(4))-methyltransferase</fullName>
    </submittedName>
    <submittedName>
        <fullName evidence="1">SAM-dependent methyltransferase</fullName>
    </submittedName>
</protein>
<reference evidence="1 3" key="1">
    <citation type="journal article" date="2016" name="Genome Announc.">
        <title>Draft Genome Sequence of Paenibacillus amylolyticus Heshi-A3, Isolated from Fermented Rice Bran in a Japanese Fermented Seafood Dish.</title>
        <authorList>
            <person name="Akuzawa S."/>
            <person name="Nagaoka J."/>
            <person name="Kanekatsu M."/>
            <person name="Kubota E."/>
            <person name="Ohtake R."/>
            <person name="Suzuki T."/>
            <person name="Kanesaki Y."/>
        </authorList>
    </citation>
    <scope>NUCLEOTIDE SEQUENCE [LARGE SCALE GENOMIC DNA]</scope>
    <source>
        <strain evidence="1 3">Heshi-A3</strain>
    </source>
</reference>
<comment type="caution">
    <text evidence="1">The sequence shown here is derived from an EMBL/GenBank/DDBJ whole genome shotgun (WGS) entry which is preliminary data.</text>
</comment>
<evidence type="ECO:0000313" key="4">
    <source>
        <dbReference type="Proteomes" id="UP000187134"/>
    </source>
</evidence>
<dbReference type="GO" id="GO:0032259">
    <property type="term" value="P:methylation"/>
    <property type="evidence" value="ECO:0007669"/>
    <property type="project" value="UniProtKB-KW"/>
</dbReference>
<evidence type="ECO:0000313" key="1">
    <source>
        <dbReference type="EMBL" id="GAS80543.1"/>
    </source>
</evidence>
<dbReference type="EMBL" id="MRTJ01000001">
    <property type="protein sequence ID" value="OMF16736.1"/>
    <property type="molecule type" value="Genomic_DNA"/>
</dbReference>
<dbReference type="AlphaFoldDB" id="A0A100VIL3"/>